<evidence type="ECO:0000256" key="2">
    <source>
        <dbReference type="ARBA" id="ARBA00011207"/>
    </source>
</evidence>
<keyword evidence="9" id="KW-1185">Reference proteome</keyword>
<evidence type="ECO:0000256" key="4">
    <source>
        <dbReference type="ARBA" id="ARBA00022729"/>
    </source>
</evidence>
<feature type="signal peptide" evidence="7">
    <location>
        <begin position="1"/>
        <end position="22"/>
    </location>
</feature>
<keyword evidence="4 7" id="KW-0732">Signal</keyword>
<evidence type="ECO:0000256" key="6">
    <source>
        <dbReference type="RuleBase" id="RU000406"/>
    </source>
</evidence>
<protein>
    <submittedName>
        <fullName evidence="10">Probable insulin-like peptide 5</fullName>
    </submittedName>
</protein>
<dbReference type="InterPro" id="IPR036438">
    <property type="entry name" value="Insulin-like_sf"/>
</dbReference>
<dbReference type="PANTHER" id="PTHR13647:SF4">
    <property type="entry name" value="INSULIN-LIKE PEPTIDE 1-RELATED"/>
    <property type="match status" value="1"/>
</dbReference>
<dbReference type="PROSITE" id="PS00262">
    <property type="entry name" value="INSULIN"/>
    <property type="match status" value="1"/>
</dbReference>
<dbReference type="PANTHER" id="PTHR13647">
    <property type="entry name" value="INSULIN-LIKE PEPTIDE 2-RELATED"/>
    <property type="match status" value="1"/>
</dbReference>
<dbReference type="GO" id="GO:0005576">
    <property type="term" value="C:extracellular region"/>
    <property type="evidence" value="ECO:0007669"/>
    <property type="project" value="UniProtKB-SubCell"/>
</dbReference>
<dbReference type="GeneID" id="115623114"/>
<sequence length="141" mass="15858">MMQKSSMRLALLLALVTIYVTLLPHNILTGAAPSKSNRLQVCGTELSDAVNLYCKGRFNSHRVSKRSSSLLDIFDYVDHLDEAEDDIENGNELTLPDTENAWWQPPSRNSVVGTRRRVRGLADECCKKACSISEMKHYCLN</sequence>
<dbReference type="OrthoDB" id="10019596at2759"/>
<comment type="similarity">
    <text evidence="1 6">Belongs to the insulin family.</text>
</comment>
<reference evidence="10" key="1">
    <citation type="submission" date="2025-08" db="UniProtKB">
        <authorList>
            <consortium name="RefSeq"/>
        </authorList>
    </citation>
    <scope>IDENTIFICATION</scope>
    <source>
        <strain evidence="10">11010-0011.00</strain>
        <tissue evidence="10">Whole body</tissue>
    </source>
</reference>
<keyword evidence="3" id="KW-0165">Cleavage on pair of basic residues</keyword>
<gene>
    <name evidence="10" type="primary">LOC115623114</name>
</gene>
<dbReference type="Proteomes" id="UP000504634">
    <property type="component" value="Unplaced"/>
</dbReference>
<dbReference type="InterPro" id="IPR022352">
    <property type="entry name" value="Ins/IGF/rlx"/>
</dbReference>
<evidence type="ECO:0000256" key="5">
    <source>
        <dbReference type="ARBA" id="ARBA00023157"/>
    </source>
</evidence>
<dbReference type="InterPro" id="IPR022353">
    <property type="entry name" value="Insulin_CS"/>
</dbReference>
<name>A0A6J2TDI2_DROLE</name>
<comment type="subunit">
    <text evidence="2">Heterodimer of a B chain and an A chain linked by two disulfide bonds.</text>
</comment>
<keyword evidence="6" id="KW-0964">Secreted</keyword>
<dbReference type="PRINTS" id="PR00276">
    <property type="entry name" value="INSULINFAMLY"/>
</dbReference>
<dbReference type="SMART" id="SM00078">
    <property type="entry name" value="IlGF"/>
    <property type="match status" value="1"/>
</dbReference>
<dbReference type="GO" id="GO:0005179">
    <property type="term" value="F:hormone activity"/>
    <property type="evidence" value="ECO:0007669"/>
    <property type="project" value="InterPro"/>
</dbReference>
<dbReference type="Gene3D" id="1.10.100.10">
    <property type="entry name" value="Insulin-like"/>
    <property type="match status" value="1"/>
</dbReference>
<keyword evidence="5" id="KW-1015">Disulfide bond</keyword>
<accession>A0A6J2TDI2</accession>
<evidence type="ECO:0000256" key="7">
    <source>
        <dbReference type="SAM" id="SignalP"/>
    </source>
</evidence>
<feature type="chain" id="PRO_5026739126" evidence="7">
    <location>
        <begin position="23"/>
        <end position="141"/>
    </location>
</feature>
<dbReference type="AlphaFoldDB" id="A0A6J2TDI2"/>
<feature type="domain" description="Insulin-like" evidence="8">
    <location>
        <begin position="39"/>
        <end position="139"/>
    </location>
</feature>
<organism evidence="9 10">
    <name type="scientific">Drosophila lebanonensis</name>
    <name type="common">Fruit fly</name>
    <name type="synonym">Scaptodrosophila lebanonensis</name>
    <dbReference type="NCBI Taxonomy" id="7225"/>
    <lineage>
        <taxon>Eukaryota</taxon>
        <taxon>Metazoa</taxon>
        <taxon>Ecdysozoa</taxon>
        <taxon>Arthropoda</taxon>
        <taxon>Hexapoda</taxon>
        <taxon>Insecta</taxon>
        <taxon>Pterygota</taxon>
        <taxon>Neoptera</taxon>
        <taxon>Endopterygota</taxon>
        <taxon>Diptera</taxon>
        <taxon>Brachycera</taxon>
        <taxon>Muscomorpha</taxon>
        <taxon>Ephydroidea</taxon>
        <taxon>Drosophilidae</taxon>
        <taxon>Scaptodrosophila</taxon>
    </lineage>
</organism>
<evidence type="ECO:0000256" key="1">
    <source>
        <dbReference type="ARBA" id="ARBA00009034"/>
    </source>
</evidence>
<comment type="subcellular location">
    <subcellularLocation>
        <location evidence="6">Secreted</location>
    </subcellularLocation>
</comment>
<evidence type="ECO:0000259" key="8">
    <source>
        <dbReference type="SMART" id="SM00078"/>
    </source>
</evidence>
<evidence type="ECO:0000313" key="9">
    <source>
        <dbReference type="Proteomes" id="UP000504634"/>
    </source>
</evidence>
<dbReference type="PIRSF" id="PIRSF018431">
    <property type="entry name" value="Molluscan_insulin_rel_peptide"/>
    <property type="match status" value="1"/>
</dbReference>
<evidence type="ECO:0000313" key="10">
    <source>
        <dbReference type="RefSeq" id="XP_030373183.1"/>
    </source>
</evidence>
<dbReference type="RefSeq" id="XP_030373183.1">
    <property type="nucleotide sequence ID" value="XM_030517323.1"/>
</dbReference>
<dbReference type="InterPro" id="IPR016179">
    <property type="entry name" value="Insulin-like"/>
</dbReference>
<dbReference type="Pfam" id="PF00049">
    <property type="entry name" value="Insulin"/>
    <property type="match status" value="1"/>
</dbReference>
<proteinExistence type="inferred from homology"/>
<dbReference type="SUPFAM" id="SSF56994">
    <property type="entry name" value="Insulin-like"/>
    <property type="match status" value="1"/>
</dbReference>
<evidence type="ECO:0000256" key="3">
    <source>
        <dbReference type="ARBA" id="ARBA00022685"/>
    </source>
</evidence>